<dbReference type="PANTHER" id="PTHR31126">
    <property type="entry name" value="TYROSINE-PROTEIN PHOSPHATASE"/>
    <property type="match status" value="1"/>
</dbReference>
<protein>
    <submittedName>
        <fullName evidence="4">Protein tyrosine/serine phosphatase</fullName>
    </submittedName>
</protein>
<evidence type="ECO:0000256" key="2">
    <source>
        <dbReference type="SAM" id="MobiDB-lite"/>
    </source>
</evidence>
<dbReference type="GO" id="GO:0004721">
    <property type="term" value="F:phosphoprotein phosphatase activity"/>
    <property type="evidence" value="ECO:0007669"/>
    <property type="project" value="InterPro"/>
</dbReference>
<dbReference type="InterPro" id="IPR026893">
    <property type="entry name" value="Tyr/Ser_Pase_IphP-type"/>
</dbReference>
<dbReference type="PANTHER" id="PTHR31126:SF1">
    <property type="entry name" value="TYROSINE SPECIFIC PROTEIN PHOSPHATASES DOMAIN-CONTAINING PROTEIN"/>
    <property type="match status" value="1"/>
</dbReference>
<dbReference type="Proteomes" id="UP000001989">
    <property type="component" value="Chromosome"/>
</dbReference>
<dbReference type="Gene3D" id="3.90.190.10">
    <property type="entry name" value="Protein tyrosine phosphatase superfamily"/>
    <property type="match status" value="1"/>
</dbReference>
<dbReference type="Pfam" id="PF13350">
    <property type="entry name" value="Y_phosphatase3"/>
    <property type="match status" value="1"/>
</dbReference>
<keyword evidence="3" id="KW-0732">Signal</keyword>
<name>A0A9J9H8P3_RHIWR</name>
<reference evidence="4 5" key="1">
    <citation type="journal article" date="2010" name="J. Bacteriol.">
        <title>Genome sequence of the dioxin-mineralizing bacterium Sphingomonas wittichii RW1.</title>
        <authorList>
            <person name="Miller T.R."/>
            <person name="Delcher A.L."/>
            <person name="Salzberg S.L."/>
            <person name="Saunders E."/>
            <person name="Detter J.C."/>
            <person name="Halden R.U."/>
        </authorList>
    </citation>
    <scope>NUCLEOTIDE SEQUENCE [LARGE SCALE GENOMIC DNA]</scope>
    <source>
        <strain evidence="5">DSM 6014 / CCUG 31198 / JCM 15750 / NBRC 105917 / EY 4224 / RW1</strain>
    </source>
</reference>
<evidence type="ECO:0000313" key="4">
    <source>
        <dbReference type="EMBL" id="ABQ67065.1"/>
    </source>
</evidence>
<feature type="region of interest" description="Disordered" evidence="2">
    <location>
        <begin position="228"/>
        <end position="247"/>
    </location>
</feature>
<feature type="chain" id="PRO_5039923401" evidence="3">
    <location>
        <begin position="22"/>
        <end position="306"/>
    </location>
</feature>
<evidence type="ECO:0000256" key="1">
    <source>
        <dbReference type="ARBA" id="ARBA00009580"/>
    </source>
</evidence>
<dbReference type="SUPFAM" id="SSF52799">
    <property type="entry name" value="(Phosphotyrosine protein) phosphatases II"/>
    <property type="match status" value="1"/>
</dbReference>
<comment type="similarity">
    <text evidence="1">Belongs to the protein-tyrosine phosphatase family.</text>
</comment>
<proteinExistence type="inferred from homology"/>
<dbReference type="OrthoDB" id="1188001at2"/>
<feature type="signal peptide" evidence="3">
    <location>
        <begin position="1"/>
        <end position="21"/>
    </location>
</feature>
<evidence type="ECO:0000313" key="5">
    <source>
        <dbReference type="Proteomes" id="UP000001989"/>
    </source>
</evidence>
<keyword evidence="5" id="KW-1185">Reference proteome</keyword>
<evidence type="ECO:0000256" key="3">
    <source>
        <dbReference type="SAM" id="SignalP"/>
    </source>
</evidence>
<organism evidence="4 5">
    <name type="scientific">Rhizorhabdus wittichii (strain DSM 6014 / CCUG 31198 / JCM 15750 / NBRC 105917 / EY 4224 / RW1)</name>
    <name type="common">Sphingomonas wittichii</name>
    <dbReference type="NCBI Taxonomy" id="392499"/>
    <lineage>
        <taxon>Bacteria</taxon>
        <taxon>Pseudomonadati</taxon>
        <taxon>Pseudomonadota</taxon>
        <taxon>Alphaproteobacteria</taxon>
        <taxon>Sphingomonadales</taxon>
        <taxon>Sphingomonadaceae</taxon>
        <taxon>Rhizorhabdus</taxon>
    </lineage>
</organism>
<dbReference type="EMBL" id="CP000699">
    <property type="protein sequence ID" value="ABQ67065.1"/>
    <property type="molecule type" value="Genomic_DNA"/>
</dbReference>
<gene>
    <name evidence="4" type="ordered locus">Swit_0698</name>
</gene>
<dbReference type="InterPro" id="IPR029021">
    <property type="entry name" value="Prot-tyrosine_phosphatase-like"/>
</dbReference>
<dbReference type="AlphaFoldDB" id="A0A9J9H8P3"/>
<sequence length="306" mass="32913">MRLRFPAAALLVLALPPAAQAQPAHVSPASPLAAPAPHQRLLPLEGGRNFRDLGGYRAQDGRHVKWGLLFRSGAMHGLTAADYAYLEKRGIRVVCDFRDSRERAAQPVNWPSGAAPRLLFDDYRLDMAGMMPKGPPSGWTEADARAAFTASYPRMLGQFNGQYRRMFAELLAGHAPLAFNCSAGKDRTGIAAALILTALGVPRQTVIDDYMLTNDYLDAAKMLAHGPAPANMGPGRPEKEAGGDPAAALKGLPPGVVRAFLAADPAYIEAALAVLDRHSGGPEGYLRDELGLKRADILRLRTLYLE</sequence>
<dbReference type="KEGG" id="swi:Swit_0698"/>
<accession>A0A9J9H8P3</accession>